<reference evidence="3" key="1">
    <citation type="submission" date="2015-07" db="EMBL/GenBank/DDBJ databases">
        <authorList>
            <person name="Rodrigo-Torres Lidia"/>
            <person name="Arahal R.David."/>
        </authorList>
    </citation>
    <scope>NUCLEOTIDE SEQUENCE [LARGE SCALE GENOMIC DNA]</scope>
    <source>
        <strain evidence="3">CECT 5096</strain>
    </source>
</reference>
<name>A0A0M7AN08_9HYPH</name>
<evidence type="ECO:0000256" key="1">
    <source>
        <dbReference type="SAM" id="Phobius"/>
    </source>
</evidence>
<dbReference type="AlphaFoldDB" id="A0A0M7AN08"/>
<protein>
    <submittedName>
        <fullName evidence="2">Uncharacterized protein</fullName>
    </submittedName>
</protein>
<keyword evidence="1" id="KW-0812">Transmembrane</keyword>
<proteinExistence type="predicted"/>
<feature type="transmembrane region" description="Helical" evidence="1">
    <location>
        <begin position="6"/>
        <end position="26"/>
    </location>
</feature>
<dbReference type="RefSeq" id="WP_055117518.1">
    <property type="nucleotide sequence ID" value="NZ_CXWA01000004.1"/>
</dbReference>
<dbReference type="STRING" id="311410.LA5095_03680"/>
<organism evidence="2 3">
    <name type="scientific">Roseibium album</name>
    <dbReference type="NCBI Taxonomy" id="311410"/>
    <lineage>
        <taxon>Bacteria</taxon>
        <taxon>Pseudomonadati</taxon>
        <taxon>Pseudomonadota</taxon>
        <taxon>Alphaproteobacteria</taxon>
        <taxon>Hyphomicrobiales</taxon>
        <taxon>Stappiaceae</taxon>
        <taxon>Roseibium</taxon>
    </lineage>
</organism>
<keyword evidence="1" id="KW-1133">Transmembrane helix</keyword>
<accession>A0A0M7AN08</accession>
<keyword evidence="1" id="KW-0472">Membrane</keyword>
<keyword evidence="3" id="KW-1185">Reference proteome</keyword>
<dbReference type="Proteomes" id="UP000049983">
    <property type="component" value="Unassembled WGS sequence"/>
</dbReference>
<gene>
    <name evidence="2" type="ORF">LA5096_04962</name>
</gene>
<evidence type="ECO:0000313" key="3">
    <source>
        <dbReference type="Proteomes" id="UP000049983"/>
    </source>
</evidence>
<sequence>MFVELIAAFVAGIAAAGVVMLVNRVLGGRLPRWFAPVAAGIAMIVTTVSNEYGWFSRTKETLPEGLVIAQTIESRAVYRPWTYIQPFVERFVAIDVETIRTHPERPNERLADTYFFGRWAPVNKLTVLADCTRNRRAALSDAISFEEGGVVSGADWIHVTADDPIVSTICGAE</sequence>
<dbReference type="EMBL" id="CXWC01000013">
    <property type="protein sequence ID" value="CTQ76989.1"/>
    <property type="molecule type" value="Genomic_DNA"/>
</dbReference>
<evidence type="ECO:0000313" key="2">
    <source>
        <dbReference type="EMBL" id="CTQ76989.1"/>
    </source>
</evidence>
<dbReference type="OrthoDB" id="8601734at2"/>
<dbReference type="GeneID" id="97672233"/>
<feature type="transmembrane region" description="Helical" evidence="1">
    <location>
        <begin position="33"/>
        <end position="55"/>
    </location>
</feature>